<evidence type="ECO:0000313" key="3">
    <source>
        <dbReference type="Proteomes" id="UP000887159"/>
    </source>
</evidence>
<gene>
    <name evidence="2" type="primary">POLX_2168</name>
    <name evidence="2" type="ORF">TNCV_1946621</name>
</gene>
<comment type="caution">
    <text evidence="2">The sequence shown here is derived from an EMBL/GenBank/DDBJ whole genome shotgun (WGS) entry which is preliminary data.</text>
</comment>
<dbReference type="AlphaFoldDB" id="A0A8X6V9M0"/>
<feature type="coiled-coil region" evidence="1">
    <location>
        <begin position="72"/>
        <end position="117"/>
    </location>
</feature>
<proteinExistence type="predicted"/>
<dbReference type="Proteomes" id="UP000887159">
    <property type="component" value="Unassembled WGS sequence"/>
</dbReference>
<dbReference type="EMBL" id="BMAU01021294">
    <property type="protein sequence ID" value="GFY10117.1"/>
    <property type="molecule type" value="Genomic_DNA"/>
</dbReference>
<evidence type="ECO:0000256" key="1">
    <source>
        <dbReference type="SAM" id="Coils"/>
    </source>
</evidence>
<keyword evidence="1" id="KW-0175">Coiled coil</keyword>
<evidence type="ECO:0000313" key="2">
    <source>
        <dbReference type="EMBL" id="GFY10117.1"/>
    </source>
</evidence>
<organism evidence="2 3">
    <name type="scientific">Trichonephila clavipes</name>
    <name type="common">Golden silk orbweaver</name>
    <name type="synonym">Nephila clavipes</name>
    <dbReference type="NCBI Taxonomy" id="2585209"/>
    <lineage>
        <taxon>Eukaryota</taxon>
        <taxon>Metazoa</taxon>
        <taxon>Ecdysozoa</taxon>
        <taxon>Arthropoda</taxon>
        <taxon>Chelicerata</taxon>
        <taxon>Arachnida</taxon>
        <taxon>Araneae</taxon>
        <taxon>Araneomorphae</taxon>
        <taxon>Entelegynae</taxon>
        <taxon>Araneoidea</taxon>
        <taxon>Nephilidae</taxon>
        <taxon>Trichonephila</taxon>
    </lineage>
</organism>
<accession>A0A8X6V9M0</accession>
<sequence length="251" mass="29564">MLEEKEKLLDIVKDTVIVHKIEGKKTDLKILNNMEDKNIVDTIDALNEAEDLEEKQIADEYETIVKKQLQMLQADERGRQALQNEIVEIRRKQEKRAEALRTRAKALEIEKIRAKKISSRPPPLPKSVKSLLKEQAKKQTELTSEIMNPHLSPLQDIMEDEMEDVENKENIDNMYSEIENRIKQEEWDRKANKRFHEALKKDRLKQAWLDTHYMDFVPGKSTIEKCFAKFKQDEMSTEDDARSGHPQRCCY</sequence>
<name>A0A8X6V9M0_TRICX</name>
<keyword evidence="3" id="KW-1185">Reference proteome</keyword>
<protein>
    <submittedName>
        <fullName evidence="2">Retrovirus-related Pol polyprotein from transposon TNT 1-94</fullName>
    </submittedName>
</protein>
<reference evidence="2" key="1">
    <citation type="submission" date="2020-08" db="EMBL/GenBank/DDBJ databases">
        <title>Multicomponent nature underlies the extraordinary mechanical properties of spider dragline silk.</title>
        <authorList>
            <person name="Kono N."/>
            <person name="Nakamura H."/>
            <person name="Mori M."/>
            <person name="Yoshida Y."/>
            <person name="Ohtoshi R."/>
            <person name="Malay A.D."/>
            <person name="Moran D.A.P."/>
            <person name="Tomita M."/>
            <person name="Numata K."/>
            <person name="Arakawa K."/>
        </authorList>
    </citation>
    <scope>NUCLEOTIDE SEQUENCE</scope>
</reference>